<keyword evidence="6" id="KW-0539">Nucleus</keyword>
<dbReference type="PANTHER" id="PTHR24381">
    <property type="entry name" value="ZINC FINGER PROTEIN"/>
    <property type="match status" value="1"/>
</dbReference>
<dbReference type="EMBL" id="GEFM01003642">
    <property type="protein sequence ID" value="JAP72154.1"/>
    <property type="molecule type" value="mRNA"/>
</dbReference>
<evidence type="ECO:0000256" key="8">
    <source>
        <dbReference type="SAM" id="MobiDB-lite"/>
    </source>
</evidence>
<evidence type="ECO:0000259" key="9">
    <source>
        <dbReference type="PROSITE" id="PS50157"/>
    </source>
</evidence>
<keyword evidence="3" id="KW-0677">Repeat</keyword>
<feature type="domain" description="C2H2-type" evidence="9">
    <location>
        <begin position="95"/>
        <end position="117"/>
    </location>
</feature>
<keyword evidence="4 7" id="KW-0863">Zinc-finger</keyword>
<dbReference type="PANTHER" id="PTHR24381:SF393">
    <property type="entry name" value="CHROMATIN-LINKED ADAPTOR FOR MSL PROTEINS, ISOFORM B"/>
    <property type="match status" value="1"/>
</dbReference>
<feature type="domain" description="C2H2-type" evidence="9">
    <location>
        <begin position="67"/>
        <end position="94"/>
    </location>
</feature>
<dbReference type="FunFam" id="3.30.160.60:FF:000870">
    <property type="entry name" value="zinc finger protein 197 isoform X1"/>
    <property type="match status" value="1"/>
</dbReference>
<dbReference type="FunFam" id="3.30.160.60:FF:002343">
    <property type="entry name" value="Zinc finger protein 33A"/>
    <property type="match status" value="1"/>
</dbReference>
<keyword evidence="10" id="KW-0371">Homeobox</keyword>
<evidence type="ECO:0000256" key="2">
    <source>
        <dbReference type="ARBA" id="ARBA00022723"/>
    </source>
</evidence>
<keyword evidence="5" id="KW-0862">Zinc</keyword>
<dbReference type="Gene3D" id="3.30.160.60">
    <property type="entry name" value="Classic Zinc Finger"/>
    <property type="match status" value="2"/>
</dbReference>
<sequence>VPAGAAFWDDGEGGSNSASPRSELVESLPTMWIRRQGVYRCKLCPYFSCFRKCVIKHERTHMAEKSFSCELCQKVFTSKDVLTNHERVHRGEKLYQCGICERKFLQRNTMLRHERIHKYDGMKRLNTSAIYVGIQKAHE</sequence>
<comment type="subcellular location">
    <subcellularLocation>
        <location evidence="1">Nucleus</location>
    </subcellularLocation>
</comment>
<name>A0A131XY26_IXORI</name>
<dbReference type="GO" id="GO:0000977">
    <property type="term" value="F:RNA polymerase II transcription regulatory region sequence-specific DNA binding"/>
    <property type="evidence" value="ECO:0007669"/>
    <property type="project" value="TreeGrafter"/>
</dbReference>
<evidence type="ECO:0000313" key="10">
    <source>
        <dbReference type="EMBL" id="JAP72154.1"/>
    </source>
</evidence>
<dbReference type="PROSITE" id="PS50157">
    <property type="entry name" value="ZINC_FINGER_C2H2_2"/>
    <property type="match status" value="3"/>
</dbReference>
<dbReference type="SMART" id="SM00355">
    <property type="entry name" value="ZnF_C2H2"/>
    <property type="match status" value="3"/>
</dbReference>
<keyword evidence="10" id="KW-0238">DNA-binding</keyword>
<dbReference type="InterPro" id="IPR013087">
    <property type="entry name" value="Znf_C2H2_type"/>
</dbReference>
<feature type="region of interest" description="Disordered" evidence="8">
    <location>
        <begin position="1"/>
        <end position="22"/>
    </location>
</feature>
<keyword evidence="2" id="KW-0479">Metal-binding</keyword>
<evidence type="ECO:0000256" key="3">
    <source>
        <dbReference type="ARBA" id="ARBA00022737"/>
    </source>
</evidence>
<dbReference type="AlphaFoldDB" id="A0A131XY26"/>
<dbReference type="GO" id="GO:0005634">
    <property type="term" value="C:nucleus"/>
    <property type="evidence" value="ECO:0007669"/>
    <property type="project" value="UniProtKB-SubCell"/>
</dbReference>
<dbReference type="PROSITE" id="PS00028">
    <property type="entry name" value="ZINC_FINGER_C2H2_1"/>
    <property type="match status" value="2"/>
</dbReference>
<dbReference type="InterPro" id="IPR036236">
    <property type="entry name" value="Znf_C2H2_sf"/>
</dbReference>
<dbReference type="GO" id="GO:0008270">
    <property type="term" value="F:zinc ion binding"/>
    <property type="evidence" value="ECO:0007669"/>
    <property type="project" value="UniProtKB-KW"/>
</dbReference>
<feature type="non-terminal residue" evidence="10">
    <location>
        <position position="1"/>
    </location>
</feature>
<protein>
    <submittedName>
        <fullName evidence="10">Putative homeobox transcription factor sip1</fullName>
    </submittedName>
</protein>
<reference evidence="10" key="1">
    <citation type="submission" date="2016-02" db="EMBL/GenBank/DDBJ databases">
        <title>RNAseq analyses of the midgut from blood- or serum-fed Ixodes ricinus ticks.</title>
        <authorList>
            <person name="Perner J."/>
            <person name="Provaznik J."/>
            <person name="Schrenkova J."/>
            <person name="Urbanova V."/>
            <person name="Ribeiro J.M."/>
            <person name="Kopacek P."/>
        </authorList>
    </citation>
    <scope>NUCLEOTIDE SEQUENCE</scope>
    <source>
        <tissue evidence="10">Gut</tissue>
    </source>
</reference>
<dbReference type="SUPFAM" id="SSF57667">
    <property type="entry name" value="beta-beta-alpha zinc fingers"/>
    <property type="match status" value="1"/>
</dbReference>
<evidence type="ECO:0000256" key="7">
    <source>
        <dbReference type="PROSITE-ProRule" id="PRU00042"/>
    </source>
</evidence>
<proteinExistence type="evidence at transcript level"/>
<evidence type="ECO:0000256" key="6">
    <source>
        <dbReference type="ARBA" id="ARBA00023242"/>
    </source>
</evidence>
<evidence type="ECO:0000256" key="1">
    <source>
        <dbReference type="ARBA" id="ARBA00004123"/>
    </source>
</evidence>
<dbReference type="Pfam" id="PF12874">
    <property type="entry name" value="zf-met"/>
    <property type="match status" value="1"/>
</dbReference>
<evidence type="ECO:0000256" key="5">
    <source>
        <dbReference type="ARBA" id="ARBA00022833"/>
    </source>
</evidence>
<dbReference type="GO" id="GO:0000981">
    <property type="term" value="F:DNA-binding transcription factor activity, RNA polymerase II-specific"/>
    <property type="evidence" value="ECO:0007669"/>
    <property type="project" value="TreeGrafter"/>
</dbReference>
<accession>A0A131XY26</accession>
<organism evidence="10">
    <name type="scientific">Ixodes ricinus</name>
    <name type="common">Common tick</name>
    <name type="synonym">Acarus ricinus</name>
    <dbReference type="NCBI Taxonomy" id="34613"/>
    <lineage>
        <taxon>Eukaryota</taxon>
        <taxon>Metazoa</taxon>
        <taxon>Ecdysozoa</taxon>
        <taxon>Arthropoda</taxon>
        <taxon>Chelicerata</taxon>
        <taxon>Arachnida</taxon>
        <taxon>Acari</taxon>
        <taxon>Parasitiformes</taxon>
        <taxon>Ixodida</taxon>
        <taxon>Ixodoidea</taxon>
        <taxon>Ixodidae</taxon>
        <taxon>Ixodinae</taxon>
        <taxon>Ixodes</taxon>
    </lineage>
</organism>
<evidence type="ECO:0000256" key="4">
    <source>
        <dbReference type="ARBA" id="ARBA00022771"/>
    </source>
</evidence>
<feature type="domain" description="C2H2-type" evidence="9">
    <location>
        <begin position="39"/>
        <end position="66"/>
    </location>
</feature>